<keyword evidence="3" id="KW-0808">Transferase</keyword>
<dbReference type="Proteomes" id="UP000041254">
    <property type="component" value="Unassembled WGS sequence"/>
</dbReference>
<dbReference type="InterPro" id="IPR051131">
    <property type="entry name" value="NEK_Ser/Thr_kinase_NIMA"/>
</dbReference>
<keyword evidence="13" id="KW-1185">Reference proteome</keyword>
<feature type="region of interest" description="Disordered" evidence="10">
    <location>
        <begin position="412"/>
        <end position="454"/>
    </location>
</feature>
<evidence type="ECO:0000313" key="12">
    <source>
        <dbReference type="EMBL" id="CEM17352.1"/>
    </source>
</evidence>
<dbReference type="OrthoDB" id="248923at2759"/>
<evidence type="ECO:0000256" key="1">
    <source>
        <dbReference type="ARBA" id="ARBA00012513"/>
    </source>
</evidence>
<evidence type="ECO:0000256" key="8">
    <source>
        <dbReference type="ARBA" id="ARBA00048679"/>
    </source>
</evidence>
<dbReference type="SUPFAM" id="SSF56112">
    <property type="entry name" value="Protein kinase-like (PK-like)"/>
    <property type="match status" value="1"/>
</dbReference>
<dbReference type="VEuPathDB" id="CryptoDB:Vbra_21634"/>
<dbReference type="CDD" id="cd08215">
    <property type="entry name" value="STKc_Nek"/>
    <property type="match status" value="1"/>
</dbReference>
<dbReference type="SMART" id="SM00220">
    <property type="entry name" value="S_TKc"/>
    <property type="match status" value="1"/>
</dbReference>
<dbReference type="GO" id="GO:0004674">
    <property type="term" value="F:protein serine/threonine kinase activity"/>
    <property type="evidence" value="ECO:0007669"/>
    <property type="project" value="UniProtKB-KW"/>
</dbReference>
<feature type="compositionally biased region" description="Basic and acidic residues" evidence="10">
    <location>
        <begin position="440"/>
        <end position="454"/>
    </location>
</feature>
<keyword evidence="5" id="KW-0418">Kinase</keyword>
<dbReference type="InterPro" id="IPR017441">
    <property type="entry name" value="Protein_kinase_ATP_BS"/>
</dbReference>
<dbReference type="InterPro" id="IPR011009">
    <property type="entry name" value="Kinase-like_dom_sf"/>
</dbReference>
<evidence type="ECO:0000256" key="2">
    <source>
        <dbReference type="ARBA" id="ARBA00022527"/>
    </source>
</evidence>
<dbReference type="InterPro" id="IPR008271">
    <property type="entry name" value="Ser/Thr_kinase_AS"/>
</dbReference>
<evidence type="ECO:0000313" key="13">
    <source>
        <dbReference type="Proteomes" id="UP000041254"/>
    </source>
</evidence>
<dbReference type="PANTHER" id="PTHR44899:SF3">
    <property type="entry name" value="SERINE_THREONINE-PROTEIN KINASE NEK1"/>
    <property type="match status" value="1"/>
</dbReference>
<dbReference type="Gene3D" id="3.30.200.20">
    <property type="entry name" value="Phosphorylase Kinase, domain 1"/>
    <property type="match status" value="1"/>
</dbReference>
<dbReference type="InParanoid" id="A0A0G4FST1"/>
<feature type="compositionally biased region" description="Basic residues" evidence="10">
    <location>
        <begin position="568"/>
        <end position="583"/>
    </location>
</feature>
<feature type="compositionally biased region" description="Basic and acidic residues" evidence="10">
    <location>
        <begin position="623"/>
        <end position="659"/>
    </location>
</feature>
<feature type="compositionally biased region" description="Low complexity" evidence="10">
    <location>
        <begin position="661"/>
        <end position="672"/>
    </location>
</feature>
<dbReference type="InterPro" id="IPR000719">
    <property type="entry name" value="Prot_kinase_dom"/>
</dbReference>
<evidence type="ECO:0000256" key="5">
    <source>
        <dbReference type="ARBA" id="ARBA00022777"/>
    </source>
</evidence>
<comment type="catalytic activity">
    <reaction evidence="8">
        <text>L-seryl-[protein] + ATP = O-phospho-L-seryl-[protein] + ADP + H(+)</text>
        <dbReference type="Rhea" id="RHEA:17989"/>
        <dbReference type="Rhea" id="RHEA-COMP:9863"/>
        <dbReference type="Rhea" id="RHEA-COMP:11604"/>
        <dbReference type="ChEBI" id="CHEBI:15378"/>
        <dbReference type="ChEBI" id="CHEBI:29999"/>
        <dbReference type="ChEBI" id="CHEBI:30616"/>
        <dbReference type="ChEBI" id="CHEBI:83421"/>
        <dbReference type="ChEBI" id="CHEBI:456216"/>
        <dbReference type="EC" id="2.7.11.1"/>
    </reaction>
</comment>
<gene>
    <name evidence="12" type="ORF">Vbra_21634</name>
</gene>
<evidence type="ECO:0000259" key="11">
    <source>
        <dbReference type="PROSITE" id="PS50011"/>
    </source>
</evidence>
<dbReference type="STRING" id="1169540.A0A0G4FST1"/>
<keyword evidence="4 9" id="KW-0547">Nucleotide-binding</keyword>
<feature type="compositionally biased region" description="Basic residues" evidence="10">
    <location>
        <begin position="702"/>
        <end position="712"/>
    </location>
</feature>
<keyword evidence="2" id="KW-0723">Serine/threonine-protein kinase</keyword>
<dbReference type="PhylomeDB" id="A0A0G4FST1"/>
<dbReference type="PROSITE" id="PS00107">
    <property type="entry name" value="PROTEIN_KINASE_ATP"/>
    <property type="match status" value="1"/>
</dbReference>
<dbReference type="Pfam" id="PF00069">
    <property type="entry name" value="Pkinase"/>
    <property type="match status" value="1"/>
</dbReference>
<sequence length="712" mass="80466">MNSYIFVRSIGSGSHGKVFLVKHHATEKLYVLKTIALVDHCTSLEDVQQEARVLETLKHPFIVQFRESFISSSNGKGEPDCDTESNTGSDFSNVAPSAKKKLCIVMEHCSGGDLSSALRKHGCNGKSWGAGKGAEYPRESAVIEWFIQVVLALHFLHERRILHRDLKTQNIFLASVRNKDSWTLKLGDFGIVKVLENTEAMANTQIGTPYYMSPELISSLPYTYQSDVWALGCILHEMLSCKHAFQADNFPLLAIRIKGSFQPLPSTCSYEMKSLVARMLSVEAGDRPSLRDILHLPFIKRRIGGVLKSTLCSSRDVDVSLCEVVIDQLHSLGLKSCTKELRAMLTQMDADRQEQLGGRALRKMQNELLKMEREASAMKKRYGVRGSLYLRRLDGSFADENDASPVTYMMSDGEEYTQQAPRSRRLSARRQESLPPNSKSMREQLLERKRRRKEEEIRKYDEEAEKIRQQNRLHTCKQPDPYRVSRAMYNALSQGQTPRDSQPEMLPQGKRASKAGIRVPFISEKDEMLERVYGGGKNSPRAAHRLRAPVGSASADSLLPDIVPTAPARRRGGPSAARKRGSKGSKEGDDDIAWKSLSDGENTLPDIVFGDRQISPARKKSRRDSAKTYQDRRDSSREKGERTRMPRDIKSGGRRKDDYFTTSSTRYTPSPSMEEGTQEVQIISPRHNIHSRAWSRLSNAHHAQRQRRGRIE</sequence>
<feature type="domain" description="Protein kinase" evidence="11">
    <location>
        <begin position="4"/>
        <end position="299"/>
    </location>
</feature>
<comment type="catalytic activity">
    <reaction evidence="7">
        <text>L-threonyl-[protein] + ATP = O-phospho-L-threonyl-[protein] + ADP + H(+)</text>
        <dbReference type="Rhea" id="RHEA:46608"/>
        <dbReference type="Rhea" id="RHEA-COMP:11060"/>
        <dbReference type="Rhea" id="RHEA-COMP:11605"/>
        <dbReference type="ChEBI" id="CHEBI:15378"/>
        <dbReference type="ChEBI" id="CHEBI:30013"/>
        <dbReference type="ChEBI" id="CHEBI:30616"/>
        <dbReference type="ChEBI" id="CHEBI:61977"/>
        <dbReference type="ChEBI" id="CHEBI:456216"/>
        <dbReference type="EC" id="2.7.11.1"/>
    </reaction>
</comment>
<proteinExistence type="predicted"/>
<feature type="region of interest" description="Disordered" evidence="10">
    <location>
        <begin position="551"/>
        <end position="712"/>
    </location>
</feature>
<name>A0A0G4FST1_VITBC</name>
<protein>
    <recommendedName>
        <fullName evidence="1">non-specific serine/threonine protein kinase</fullName>
        <ecNumber evidence="1">2.7.11.1</ecNumber>
    </recommendedName>
</protein>
<evidence type="ECO:0000256" key="10">
    <source>
        <dbReference type="SAM" id="MobiDB-lite"/>
    </source>
</evidence>
<evidence type="ECO:0000256" key="9">
    <source>
        <dbReference type="PROSITE-ProRule" id="PRU10141"/>
    </source>
</evidence>
<evidence type="ECO:0000256" key="3">
    <source>
        <dbReference type="ARBA" id="ARBA00022679"/>
    </source>
</evidence>
<feature type="region of interest" description="Disordered" evidence="10">
    <location>
        <begin position="493"/>
        <end position="513"/>
    </location>
</feature>
<dbReference type="AlphaFoldDB" id="A0A0G4FST1"/>
<accession>A0A0G4FST1</accession>
<dbReference type="EC" id="2.7.11.1" evidence="1"/>
<dbReference type="GO" id="GO:0005524">
    <property type="term" value="F:ATP binding"/>
    <property type="evidence" value="ECO:0007669"/>
    <property type="project" value="UniProtKB-UniRule"/>
</dbReference>
<evidence type="ECO:0000256" key="7">
    <source>
        <dbReference type="ARBA" id="ARBA00047899"/>
    </source>
</evidence>
<dbReference type="PANTHER" id="PTHR44899">
    <property type="entry name" value="CAMK FAMILY PROTEIN KINASE"/>
    <property type="match status" value="1"/>
</dbReference>
<dbReference type="EMBL" id="CDMY01000488">
    <property type="protein sequence ID" value="CEM17352.1"/>
    <property type="molecule type" value="Genomic_DNA"/>
</dbReference>
<organism evidence="12 13">
    <name type="scientific">Vitrella brassicaformis (strain CCMP3155)</name>
    <dbReference type="NCBI Taxonomy" id="1169540"/>
    <lineage>
        <taxon>Eukaryota</taxon>
        <taxon>Sar</taxon>
        <taxon>Alveolata</taxon>
        <taxon>Colpodellida</taxon>
        <taxon>Vitrellaceae</taxon>
        <taxon>Vitrella</taxon>
    </lineage>
</organism>
<dbReference type="Gene3D" id="1.10.510.10">
    <property type="entry name" value="Transferase(Phosphotransferase) domain 1"/>
    <property type="match status" value="1"/>
</dbReference>
<dbReference type="PROSITE" id="PS50011">
    <property type="entry name" value="PROTEIN_KINASE_DOM"/>
    <property type="match status" value="1"/>
</dbReference>
<evidence type="ECO:0000256" key="6">
    <source>
        <dbReference type="ARBA" id="ARBA00022840"/>
    </source>
</evidence>
<keyword evidence="6 9" id="KW-0067">ATP-binding</keyword>
<reference evidence="12 13" key="1">
    <citation type="submission" date="2014-11" db="EMBL/GenBank/DDBJ databases">
        <authorList>
            <person name="Zhu J."/>
            <person name="Qi W."/>
            <person name="Song R."/>
        </authorList>
    </citation>
    <scope>NUCLEOTIDE SEQUENCE [LARGE SCALE GENOMIC DNA]</scope>
</reference>
<evidence type="ECO:0000256" key="4">
    <source>
        <dbReference type="ARBA" id="ARBA00022741"/>
    </source>
</evidence>
<feature type="binding site" evidence="9">
    <location>
        <position position="33"/>
    </location>
    <ligand>
        <name>ATP</name>
        <dbReference type="ChEBI" id="CHEBI:30616"/>
    </ligand>
</feature>
<dbReference type="PROSITE" id="PS00108">
    <property type="entry name" value="PROTEIN_KINASE_ST"/>
    <property type="match status" value="1"/>
</dbReference>